<dbReference type="SMART" id="SM01080">
    <property type="entry name" value="CHASE2"/>
    <property type="match status" value="1"/>
</dbReference>
<dbReference type="InterPro" id="IPR050697">
    <property type="entry name" value="Adenylyl/Guanylyl_Cyclase_3/4"/>
</dbReference>
<dbReference type="PROSITE" id="PS50125">
    <property type="entry name" value="GUANYLATE_CYCLASE_2"/>
    <property type="match status" value="1"/>
</dbReference>
<dbReference type="InterPro" id="IPR029787">
    <property type="entry name" value="Nucleotide_cyclase"/>
</dbReference>
<sequence length="687" mass="74751">MDAVRQGGSSDPPGAAASIADAKRGLGSVPFARALVTGLLLALAVVVARFSWDLPMSSFAERVAFDVRSLQAAMHRPAAQDPRILLVVYTPATQEATGKRSPLDRAILARALANLDRLRAKAVGIDILIDQPQPEDDALRSTLRAMRTPTWLAYASAAHNGADMQPWQQARLDALFRDLRGSRVRPASIHLEADGDNAIRSWPRTPRDLPPFLPQALAGNSNGAHYDGSIRYRMPADPERQVFLSLPIDLFAQPETAAALADQVRGRIVLIGGDLPDSDRFVTPEGRLANPDTAFGRQFRENIPGLEVHATMLAQLLDTRMPTPTGASGLWLLAFLVVLAGAFTAMLDVRPWVLGVILGGEMAFFIATPFWLQNIGVDTRDLPAVGWVAGWLLAFMATEAAVRALSSEQRRFAQAALGKYLPRDIAAEILRDPDKLSLTGEKRAIFALFTDLEGFTRLSHRLRPEEVAPLLNAYLDGMCEIVLRHGGTIDKFVGDAIVALWGAPIARDDDGERAANAMLEMVAFARDFSTRGDQAAVRLGRTRVGVHYGEAIVGNFGGRDRFQYTALGDVMNAAARLESANKALKTAGLISATALERSNSDAFRPMGRVTLAGRSTPIEVWEPAPDMPFADRRALAQAWTAFDAGDLSALNTLHALTARYPDDAALQFFVYRLEDCGPGRHFELREK</sequence>
<keyword evidence="1" id="KW-0472">Membrane</keyword>
<dbReference type="PANTHER" id="PTHR43081">
    <property type="entry name" value="ADENYLATE CYCLASE, TERMINAL-DIFFERENTIATION SPECIFIC-RELATED"/>
    <property type="match status" value="1"/>
</dbReference>
<keyword evidence="4" id="KW-1185">Reference proteome</keyword>
<feature type="transmembrane region" description="Helical" evidence="1">
    <location>
        <begin position="329"/>
        <end position="346"/>
    </location>
</feature>
<gene>
    <name evidence="3" type="ORF">OMW55_12270</name>
</gene>
<proteinExistence type="predicted"/>
<organism evidence="3 4">
    <name type="scientific">Sphingomonas arvum</name>
    <dbReference type="NCBI Taxonomy" id="2992113"/>
    <lineage>
        <taxon>Bacteria</taxon>
        <taxon>Pseudomonadati</taxon>
        <taxon>Pseudomonadota</taxon>
        <taxon>Alphaproteobacteria</taxon>
        <taxon>Sphingomonadales</taxon>
        <taxon>Sphingomonadaceae</taxon>
        <taxon>Sphingomonas</taxon>
    </lineage>
</organism>
<evidence type="ECO:0000259" key="2">
    <source>
        <dbReference type="PROSITE" id="PS50125"/>
    </source>
</evidence>
<dbReference type="CDD" id="cd07302">
    <property type="entry name" value="CHD"/>
    <property type="match status" value="1"/>
</dbReference>
<dbReference type="SUPFAM" id="SSF55073">
    <property type="entry name" value="Nucleotide cyclase"/>
    <property type="match status" value="1"/>
</dbReference>
<feature type="domain" description="Guanylate cyclase" evidence="2">
    <location>
        <begin position="446"/>
        <end position="578"/>
    </location>
</feature>
<dbReference type="Pfam" id="PF00211">
    <property type="entry name" value="Guanylate_cyc"/>
    <property type="match status" value="1"/>
</dbReference>
<dbReference type="InterPro" id="IPR001054">
    <property type="entry name" value="A/G_cyclase"/>
</dbReference>
<feature type="transmembrane region" description="Helical" evidence="1">
    <location>
        <begin position="384"/>
        <end position="405"/>
    </location>
</feature>
<keyword evidence="1" id="KW-0812">Transmembrane</keyword>
<dbReference type="SMART" id="SM00044">
    <property type="entry name" value="CYCc"/>
    <property type="match status" value="1"/>
</dbReference>
<dbReference type="Gene3D" id="3.30.70.1230">
    <property type="entry name" value="Nucleotide cyclase"/>
    <property type="match status" value="1"/>
</dbReference>
<dbReference type="InterPro" id="IPR007890">
    <property type="entry name" value="CHASE2"/>
</dbReference>
<dbReference type="Pfam" id="PF05226">
    <property type="entry name" value="CHASE2"/>
    <property type="match status" value="1"/>
</dbReference>
<evidence type="ECO:0000313" key="4">
    <source>
        <dbReference type="Proteomes" id="UP001526246"/>
    </source>
</evidence>
<evidence type="ECO:0000256" key="1">
    <source>
        <dbReference type="SAM" id="Phobius"/>
    </source>
</evidence>
<protein>
    <submittedName>
        <fullName evidence="3">Adenylate/guanylate cyclase domain-containing protein</fullName>
    </submittedName>
</protein>
<dbReference type="RefSeq" id="WP_264883492.1">
    <property type="nucleotide sequence ID" value="NZ_JAPDOB010000002.1"/>
</dbReference>
<dbReference type="PANTHER" id="PTHR43081:SF1">
    <property type="entry name" value="ADENYLATE CYCLASE, TERMINAL-DIFFERENTIATION SPECIFIC"/>
    <property type="match status" value="1"/>
</dbReference>
<name>A0ABT3JHN9_9SPHN</name>
<accession>A0ABT3JHN9</accession>
<dbReference type="EMBL" id="JAPDOB010000002">
    <property type="protein sequence ID" value="MCW3798582.1"/>
    <property type="molecule type" value="Genomic_DNA"/>
</dbReference>
<feature type="transmembrane region" description="Helical" evidence="1">
    <location>
        <begin position="31"/>
        <end position="52"/>
    </location>
</feature>
<reference evidence="3 4" key="1">
    <citation type="submission" date="2022-10" db="EMBL/GenBank/DDBJ databases">
        <title>Sphingomonas sp.</title>
        <authorList>
            <person name="Jin C."/>
        </authorList>
    </citation>
    <scope>NUCLEOTIDE SEQUENCE [LARGE SCALE GENOMIC DNA]</scope>
    <source>
        <strain evidence="3 4">BN140010</strain>
    </source>
</reference>
<evidence type="ECO:0000313" key="3">
    <source>
        <dbReference type="EMBL" id="MCW3798582.1"/>
    </source>
</evidence>
<comment type="caution">
    <text evidence="3">The sequence shown here is derived from an EMBL/GenBank/DDBJ whole genome shotgun (WGS) entry which is preliminary data.</text>
</comment>
<keyword evidence="1" id="KW-1133">Transmembrane helix</keyword>
<feature type="transmembrane region" description="Helical" evidence="1">
    <location>
        <begin position="352"/>
        <end position="372"/>
    </location>
</feature>
<dbReference type="Proteomes" id="UP001526246">
    <property type="component" value="Unassembled WGS sequence"/>
</dbReference>